<dbReference type="PROSITE" id="PS51670">
    <property type="entry name" value="SHKT"/>
    <property type="match status" value="1"/>
</dbReference>
<evidence type="ECO:0000259" key="3">
    <source>
        <dbReference type="PROSITE" id="PS51670"/>
    </source>
</evidence>
<reference evidence="4" key="1">
    <citation type="submission" date="2014-07" db="EMBL/GenBank/DDBJ databases">
        <authorList>
            <person name="Martin A.A"/>
            <person name="De Silva N."/>
        </authorList>
    </citation>
    <scope>NUCLEOTIDE SEQUENCE</scope>
</reference>
<feature type="chain" id="PRO_5005329544" evidence="2">
    <location>
        <begin position="22"/>
        <end position="113"/>
    </location>
</feature>
<sequence length="113" mass="12751">MVNNKLFILLLCSSILKIGLLYNFCALTPVNKAEERKWCGCRNNIPPLGPCVGGECPPGYMCVCDYCCEGCYDDCYDCALYAQYCDNVNYCDLRQKCKNTCGQCKDADYEYPP</sequence>
<name>A0A0K0F7L7_STRVS</name>
<feature type="signal peptide" evidence="2">
    <location>
        <begin position="1"/>
        <end position="21"/>
    </location>
</feature>
<evidence type="ECO:0000313" key="5">
    <source>
        <dbReference type="WBParaSite" id="SVE_0481400.1"/>
    </source>
</evidence>
<protein>
    <submittedName>
        <fullName evidence="5">ShKT domain-containing protein</fullName>
    </submittedName>
</protein>
<evidence type="ECO:0000313" key="4">
    <source>
        <dbReference type="Proteomes" id="UP000035680"/>
    </source>
</evidence>
<proteinExistence type="predicted"/>
<keyword evidence="2" id="KW-0732">Signal</keyword>
<comment type="caution">
    <text evidence="1">Lacks conserved residue(s) required for the propagation of feature annotation.</text>
</comment>
<keyword evidence="4" id="KW-1185">Reference proteome</keyword>
<dbReference type="Proteomes" id="UP000035680">
    <property type="component" value="Unassembled WGS sequence"/>
</dbReference>
<reference evidence="5" key="2">
    <citation type="submission" date="2015-08" db="UniProtKB">
        <authorList>
            <consortium name="WormBaseParasite"/>
        </authorList>
    </citation>
    <scope>IDENTIFICATION</scope>
</reference>
<evidence type="ECO:0000256" key="1">
    <source>
        <dbReference type="PROSITE-ProRule" id="PRU01005"/>
    </source>
</evidence>
<evidence type="ECO:0000256" key="2">
    <source>
        <dbReference type="SAM" id="SignalP"/>
    </source>
</evidence>
<accession>A0A0K0F7L7</accession>
<dbReference type="InterPro" id="IPR003582">
    <property type="entry name" value="ShKT_dom"/>
</dbReference>
<dbReference type="AlphaFoldDB" id="A0A0K0F7L7"/>
<organism evidence="4 5">
    <name type="scientific">Strongyloides venezuelensis</name>
    <name type="common">Threadworm</name>
    <dbReference type="NCBI Taxonomy" id="75913"/>
    <lineage>
        <taxon>Eukaryota</taxon>
        <taxon>Metazoa</taxon>
        <taxon>Ecdysozoa</taxon>
        <taxon>Nematoda</taxon>
        <taxon>Chromadorea</taxon>
        <taxon>Rhabditida</taxon>
        <taxon>Tylenchina</taxon>
        <taxon>Panagrolaimomorpha</taxon>
        <taxon>Strongyloidoidea</taxon>
        <taxon>Strongyloididae</taxon>
        <taxon>Strongyloides</taxon>
    </lineage>
</organism>
<dbReference type="WBParaSite" id="SVE_0481400.1">
    <property type="protein sequence ID" value="SVE_0481400.1"/>
    <property type="gene ID" value="SVE_0481400"/>
</dbReference>
<feature type="domain" description="ShKT" evidence="3">
    <location>
        <begin position="71"/>
        <end position="104"/>
    </location>
</feature>